<evidence type="ECO:0000256" key="11">
    <source>
        <dbReference type="PROSITE-ProRule" id="PRU00169"/>
    </source>
</evidence>
<dbReference type="FunFam" id="1.10.8.60:FF:000014">
    <property type="entry name" value="DNA-binding transcriptional regulator NtrC"/>
    <property type="match status" value="1"/>
</dbReference>
<dbReference type="GO" id="GO:0006355">
    <property type="term" value="P:regulation of DNA-templated transcription"/>
    <property type="evidence" value="ECO:0007669"/>
    <property type="project" value="InterPro"/>
</dbReference>
<protein>
    <submittedName>
        <fullName evidence="14">Two-component system response regulator</fullName>
    </submittedName>
</protein>
<accession>A0A1B8H274</accession>
<keyword evidence="4" id="KW-0547">Nucleotide-binding</keyword>
<dbReference type="PANTHER" id="PTHR32071:SF117">
    <property type="entry name" value="PTS-DEPENDENT DIHYDROXYACETONE KINASE OPERON REGULATORY PROTEIN-RELATED"/>
    <property type="match status" value="1"/>
</dbReference>
<keyword evidence="10" id="KW-0804">Transcription</keyword>
<feature type="domain" description="Response regulatory" evidence="13">
    <location>
        <begin position="8"/>
        <end position="122"/>
    </location>
</feature>
<gene>
    <name evidence="14" type="ORF">AYY18_10915</name>
</gene>
<keyword evidence="8" id="KW-0238">DNA-binding</keyword>
<dbReference type="PRINTS" id="PR01590">
    <property type="entry name" value="HTHFIS"/>
</dbReference>
<dbReference type="Gene3D" id="3.40.50.300">
    <property type="entry name" value="P-loop containing nucleotide triphosphate hydrolases"/>
    <property type="match status" value="1"/>
</dbReference>
<dbReference type="InterPro" id="IPR058031">
    <property type="entry name" value="AAA_lid_NorR"/>
</dbReference>
<dbReference type="SUPFAM" id="SSF52540">
    <property type="entry name" value="P-loop containing nucleoside triphosphate hydrolases"/>
    <property type="match status" value="1"/>
</dbReference>
<dbReference type="Pfam" id="PF00158">
    <property type="entry name" value="Sigma54_activat"/>
    <property type="match status" value="1"/>
</dbReference>
<dbReference type="OrthoDB" id="9804019at2"/>
<dbReference type="SUPFAM" id="SSF46689">
    <property type="entry name" value="Homeodomain-like"/>
    <property type="match status" value="1"/>
</dbReference>
<evidence type="ECO:0000259" key="13">
    <source>
        <dbReference type="PROSITE" id="PS50110"/>
    </source>
</evidence>
<dbReference type="InterPro" id="IPR011006">
    <property type="entry name" value="CheY-like_superfamily"/>
</dbReference>
<dbReference type="PROSITE" id="PS00676">
    <property type="entry name" value="SIGMA54_INTERACT_2"/>
    <property type="match status" value="1"/>
</dbReference>
<dbReference type="GO" id="GO:0043565">
    <property type="term" value="F:sequence-specific DNA binding"/>
    <property type="evidence" value="ECO:0007669"/>
    <property type="project" value="InterPro"/>
</dbReference>
<dbReference type="InterPro" id="IPR002078">
    <property type="entry name" value="Sigma_54_int"/>
</dbReference>
<dbReference type="InterPro" id="IPR027417">
    <property type="entry name" value="P-loop_NTPase"/>
</dbReference>
<comment type="caution">
    <text evidence="14">The sequence shown here is derived from an EMBL/GenBank/DDBJ whole genome shotgun (WGS) entry which is preliminary data.</text>
</comment>
<dbReference type="SUPFAM" id="SSF52172">
    <property type="entry name" value="CheY-like"/>
    <property type="match status" value="1"/>
</dbReference>
<evidence type="ECO:0000256" key="2">
    <source>
        <dbReference type="ARBA" id="ARBA00022490"/>
    </source>
</evidence>
<keyword evidence="3 11" id="KW-0597">Phosphoprotein</keyword>
<sequence>MITTKSYRILIVDDEKNLSQMLQTAFRIDGHDILTAGDGEAAVACFKQEQPDVVLMDIRMPKLDGIEALQQMRDINSAIPVILMTAYAAVETAVEALRLGAFDYVIKPFDLTELKLLISRALQLQEMKQEINLLHRELSTSYQWGRMLTRNPKMMEICRDIAKVSRSQASVLITGESGTGKEVVARAIHYNSERANGPFIKVNCGALPGSLLESELFGHEKGAFTGAQVQRQGLFERASGGTLLLDEVGEMPSDLQVKLLRVVQEKEFERVGGSNTIRVDLRIVAATNRDMDERVREGYFRRDLFYRLNVIHLNLPPLRERPEDISLLASHFLQKFSQENNRDIIELAPETLALLTGYSWPGNVREISNVIERAVIMSTGFVIFPEDLPEQLLSQVRNQEIPLLPVMQEQGLNLKENIKAYEKELIISALAEYQNNKTHTASALGISRRALMYKLQEYSIE</sequence>
<keyword evidence="5" id="KW-0067">ATP-binding</keyword>
<dbReference type="InterPro" id="IPR001789">
    <property type="entry name" value="Sig_transdc_resp-reg_receiver"/>
</dbReference>
<dbReference type="CDD" id="cd00009">
    <property type="entry name" value="AAA"/>
    <property type="match status" value="1"/>
</dbReference>
<feature type="domain" description="Sigma-54 factor interaction" evidence="12">
    <location>
        <begin position="147"/>
        <end position="376"/>
    </location>
</feature>
<dbReference type="NCBIfam" id="NF008469">
    <property type="entry name" value="PRK11361.1"/>
    <property type="match status" value="1"/>
</dbReference>
<dbReference type="GO" id="GO:0000160">
    <property type="term" value="P:phosphorelay signal transduction system"/>
    <property type="evidence" value="ECO:0007669"/>
    <property type="project" value="UniProtKB-KW"/>
</dbReference>
<dbReference type="InterPro" id="IPR003593">
    <property type="entry name" value="AAA+_ATPase"/>
</dbReference>
<dbReference type="GO" id="GO:0005524">
    <property type="term" value="F:ATP binding"/>
    <property type="evidence" value="ECO:0007669"/>
    <property type="project" value="UniProtKB-KW"/>
</dbReference>
<feature type="modified residue" description="4-aspartylphosphate" evidence="11">
    <location>
        <position position="57"/>
    </location>
</feature>
<name>A0A1B8H274_9GAMM</name>
<evidence type="ECO:0000256" key="9">
    <source>
        <dbReference type="ARBA" id="ARBA00023159"/>
    </source>
</evidence>
<evidence type="ECO:0000256" key="6">
    <source>
        <dbReference type="ARBA" id="ARBA00023012"/>
    </source>
</evidence>
<proteinExistence type="predicted"/>
<dbReference type="Pfam" id="PF00072">
    <property type="entry name" value="Response_reg"/>
    <property type="match status" value="1"/>
</dbReference>
<dbReference type="InterPro" id="IPR025943">
    <property type="entry name" value="Sigma_54_int_dom_ATP-bd_2"/>
</dbReference>
<dbReference type="PROSITE" id="PS50110">
    <property type="entry name" value="RESPONSE_REGULATORY"/>
    <property type="match status" value="1"/>
</dbReference>
<dbReference type="Gene3D" id="1.10.8.60">
    <property type="match status" value="1"/>
</dbReference>
<dbReference type="InterPro" id="IPR002197">
    <property type="entry name" value="HTH_Fis"/>
</dbReference>
<evidence type="ECO:0000256" key="5">
    <source>
        <dbReference type="ARBA" id="ARBA00022840"/>
    </source>
</evidence>
<dbReference type="Pfam" id="PF02954">
    <property type="entry name" value="HTH_8"/>
    <property type="match status" value="1"/>
</dbReference>
<keyword evidence="15" id="KW-1185">Reference proteome</keyword>
<dbReference type="PANTHER" id="PTHR32071">
    <property type="entry name" value="TRANSCRIPTIONAL REGULATORY PROTEIN"/>
    <property type="match status" value="1"/>
</dbReference>
<evidence type="ECO:0000256" key="7">
    <source>
        <dbReference type="ARBA" id="ARBA00023015"/>
    </source>
</evidence>
<dbReference type="GO" id="GO:0005737">
    <property type="term" value="C:cytoplasm"/>
    <property type="evidence" value="ECO:0007669"/>
    <property type="project" value="UniProtKB-SubCell"/>
</dbReference>
<dbReference type="InterPro" id="IPR025662">
    <property type="entry name" value="Sigma_54_int_dom_ATP-bd_1"/>
</dbReference>
<dbReference type="PROSITE" id="PS50045">
    <property type="entry name" value="SIGMA54_INTERACT_4"/>
    <property type="match status" value="1"/>
</dbReference>
<dbReference type="SMART" id="SM00382">
    <property type="entry name" value="AAA"/>
    <property type="match status" value="1"/>
</dbReference>
<dbReference type="Gene3D" id="1.10.10.60">
    <property type="entry name" value="Homeodomain-like"/>
    <property type="match status" value="1"/>
</dbReference>
<evidence type="ECO:0000256" key="4">
    <source>
        <dbReference type="ARBA" id="ARBA00022741"/>
    </source>
</evidence>
<evidence type="ECO:0000256" key="1">
    <source>
        <dbReference type="ARBA" id="ARBA00004496"/>
    </source>
</evidence>
<keyword evidence="7" id="KW-0805">Transcription regulation</keyword>
<keyword evidence="2" id="KW-0963">Cytoplasm</keyword>
<evidence type="ECO:0000256" key="3">
    <source>
        <dbReference type="ARBA" id="ARBA00022553"/>
    </source>
</evidence>
<evidence type="ECO:0000256" key="10">
    <source>
        <dbReference type="ARBA" id="ARBA00023163"/>
    </source>
</evidence>
<organism evidence="14 15">
    <name type="scientific">Morganella psychrotolerans</name>
    <dbReference type="NCBI Taxonomy" id="368603"/>
    <lineage>
        <taxon>Bacteria</taxon>
        <taxon>Pseudomonadati</taxon>
        <taxon>Pseudomonadota</taxon>
        <taxon>Gammaproteobacteria</taxon>
        <taxon>Enterobacterales</taxon>
        <taxon>Morganellaceae</taxon>
        <taxon>Morganella</taxon>
    </lineage>
</organism>
<dbReference type="FunFam" id="3.40.50.2300:FF:000018">
    <property type="entry name" value="DNA-binding transcriptional regulator NtrC"/>
    <property type="match status" value="1"/>
</dbReference>
<dbReference type="EMBL" id="LZEY01000059">
    <property type="protein sequence ID" value="OBU03166.1"/>
    <property type="molecule type" value="Genomic_DNA"/>
</dbReference>
<dbReference type="FunFam" id="3.40.50.300:FF:000006">
    <property type="entry name" value="DNA-binding transcriptional regulator NtrC"/>
    <property type="match status" value="1"/>
</dbReference>
<evidence type="ECO:0000259" key="12">
    <source>
        <dbReference type="PROSITE" id="PS50045"/>
    </source>
</evidence>
<evidence type="ECO:0000313" key="14">
    <source>
        <dbReference type="EMBL" id="OBU03166.1"/>
    </source>
</evidence>
<keyword evidence="6" id="KW-0902">Two-component regulatory system</keyword>
<dbReference type="Pfam" id="PF25601">
    <property type="entry name" value="AAA_lid_14"/>
    <property type="match status" value="1"/>
</dbReference>
<reference evidence="15" key="1">
    <citation type="submission" date="2016-06" db="EMBL/GenBank/DDBJ databases">
        <authorList>
            <person name="Butler K."/>
        </authorList>
    </citation>
    <scope>NUCLEOTIDE SEQUENCE [LARGE SCALE GENOMIC DNA]</scope>
    <source>
        <strain evidence="15">GCSL-Mp20</strain>
    </source>
</reference>
<dbReference type="SMART" id="SM00448">
    <property type="entry name" value="REC"/>
    <property type="match status" value="1"/>
</dbReference>
<evidence type="ECO:0000256" key="8">
    <source>
        <dbReference type="ARBA" id="ARBA00023125"/>
    </source>
</evidence>
<dbReference type="Proteomes" id="UP000092377">
    <property type="component" value="Unassembled WGS sequence"/>
</dbReference>
<dbReference type="Gene3D" id="3.40.50.2300">
    <property type="match status" value="1"/>
</dbReference>
<dbReference type="RefSeq" id="WP_067405821.1">
    <property type="nucleotide sequence ID" value="NZ_LZEY01000059.1"/>
</dbReference>
<comment type="subcellular location">
    <subcellularLocation>
        <location evidence="1">Cytoplasm</location>
    </subcellularLocation>
</comment>
<evidence type="ECO:0000313" key="15">
    <source>
        <dbReference type="Proteomes" id="UP000092377"/>
    </source>
</evidence>
<dbReference type="InterPro" id="IPR009057">
    <property type="entry name" value="Homeodomain-like_sf"/>
</dbReference>
<dbReference type="AlphaFoldDB" id="A0A1B8H274"/>
<keyword evidence="9" id="KW-0010">Activator</keyword>
<dbReference type="PROSITE" id="PS00675">
    <property type="entry name" value="SIGMA54_INTERACT_1"/>
    <property type="match status" value="1"/>
</dbReference>